<proteinExistence type="predicted"/>
<dbReference type="EMBL" id="PYGA01000003">
    <property type="protein sequence ID" value="PSK99669.1"/>
    <property type="molecule type" value="Genomic_DNA"/>
</dbReference>
<keyword evidence="4" id="KW-0547">Nucleotide-binding</keyword>
<feature type="compositionally biased region" description="Low complexity" evidence="1">
    <location>
        <begin position="726"/>
        <end position="747"/>
    </location>
</feature>
<keyword evidence="4" id="KW-0378">Hydrolase</keyword>
<evidence type="ECO:0000259" key="3">
    <source>
        <dbReference type="Pfam" id="PF13625"/>
    </source>
</evidence>
<feature type="domain" description="WYL" evidence="2">
    <location>
        <begin position="776"/>
        <end position="837"/>
    </location>
</feature>
<reference evidence="4 5" key="1">
    <citation type="submission" date="2018-03" db="EMBL/GenBank/DDBJ databases">
        <title>Genomic Encyclopedia of Archaeal and Bacterial Type Strains, Phase II (KMG-II): from individual species to whole genera.</title>
        <authorList>
            <person name="Goeker M."/>
        </authorList>
    </citation>
    <scope>NUCLEOTIDE SEQUENCE [LARGE SCALE GENOMIC DNA]</scope>
    <source>
        <strain evidence="4 5">DSM 45312</strain>
    </source>
</reference>
<dbReference type="GO" id="GO:0004386">
    <property type="term" value="F:helicase activity"/>
    <property type="evidence" value="ECO:0007669"/>
    <property type="project" value="UniProtKB-KW"/>
</dbReference>
<feature type="compositionally biased region" description="Low complexity" evidence="1">
    <location>
        <begin position="286"/>
        <end position="304"/>
    </location>
</feature>
<dbReference type="AlphaFoldDB" id="A0A2P8DR30"/>
<dbReference type="OrthoDB" id="3415124at2"/>
<dbReference type="Proteomes" id="UP000240542">
    <property type="component" value="Unassembled WGS sequence"/>
</dbReference>
<gene>
    <name evidence="4" type="ORF">CLV63_103396</name>
</gene>
<dbReference type="Pfam" id="PF13280">
    <property type="entry name" value="WYL"/>
    <property type="match status" value="1"/>
</dbReference>
<feature type="region of interest" description="Disordered" evidence="1">
    <location>
        <begin position="842"/>
        <end position="868"/>
    </location>
</feature>
<evidence type="ECO:0000313" key="5">
    <source>
        <dbReference type="Proteomes" id="UP000240542"/>
    </source>
</evidence>
<comment type="caution">
    <text evidence="4">The sequence shown here is derived from an EMBL/GenBank/DDBJ whole genome shotgun (WGS) entry which is preliminary data.</text>
</comment>
<dbReference type="InterPro" id="IPR026881">
    <property type="entry name" value="WYL_dom"/>
</dbReference>
<protein>
    <submittedName>
        <fullName evidence="4">XPB/Ssl2-like helicase family protein</fullName>
    </submittedName>
</protein>
<keyword evidence="5" id="KW-1185">Reference proteome</keyword>
<dbReference type="Pfam" id="PF13625">
    <property type="entry name" value="Helicase_C_3"/>
    <property type="match status" value="1"/>
</dbReference>
<keyword evidence="4" id="KW-0347">Helicase</keyword>
<dbReference type="InterPro" id="IPR032830">
    <property type="entry name" value="XPB/Ssl2_N"/>
</dbReference>
<sequence length="868" mass="89527">MSENERRGGGRPHTFTAWLRDRPDSGLDALFAARPDLITPVPADIGALAARAVAKPAVLRVLDRLDRFGLHVLEALVALGDDRLSGPWRAGGDTGTDPDALPDLLEAPAEAVRDTVGHLLATALVWSDGGRVRPVAVLRTILTTPLGLGPPLAALLDELPAEGVERVTAALGLPGGYGAGGPAERAADALARPDRLEPLIAAAGADARGVLERLAWGPPHGSVNGAARQVDVASAVSPIDRLLARGLLIATGPDTVTLPREVALHLRRGRLARRSAAHADSATNSTPDSAPGAAAGPGTAVAAAPGPPPLTGPQHTPRLALRAAAGQAFTAVRSVEELLELWGADPPAVLRNGGLGVRELRIAARALDSDEATTAVLAETAYAAGLLAADGDVDGEWLPSTGYDLWRAAEPAARWAALAAAWLRGSRVPSLSGSKDARGRTRNVLGEGLERRSAREVRVDVLDALAAAPEGCAPTAESVAERLAWLRPRRQGPAYTELVAAATNEAAVLGLTGRGALSPHGRALLAELREGGTLAEASAAEASLAPELPEQLDHFLVQGDLTAVAPGPLVPALARELALAADVESTGGATVYRFSDASVRRALDSGRGAAELTELLERHSTTPLPQPLRYLISDVARRHGRLRVGTASSYLRCDDPSVLAELAGDRRTADLALVRLAPTVLASRTARPVLLARLAELGYPAVPESVDGSVQLSRPEVRRSDAGTVAAGAAEPPQPGPAERAASVRAVRAGDEAANAERHPIDPPGSDPPRSAASHTLTVLSAAASQGRRVWIGYQDADGRASSRIVDPARVEGGFLTAYDATRAAVSRFAVHRITGVADIAAAEPAESGQRSGAAGSRTGPGPTRQGV</sequence>
<feature type="region of interest" description="Disordered" evidence="1">
    <location>
        <begin position="274"/>
        <end position="316"/>
    </location>
</feature>
<organism evidence="4 5">
    <name type="scientific">Murinocardiopsis flavida</name>
    <dbReference type="NCBI Taxonomy" id="645275"/>
    <lineage>
        <taxon>Bacteria</taxon>
        <taxon>Bacillati</taxon>
        <taxon>Actinomycetota</taxon>
        <taxon>Actinomycetes</taxon>
        <taxon>Streptosporangiales</taxon>
        <taxon>Nocardiopsidaceae</taxon>
        <taxon>Murinocardiopsis</taxon>
    </lineage>
</organism>
<feature type="compositionally biased region" description="Basic and acidic residues" evidence="1">
    <location>
        <begin position="748"/>
        <end position="761"/>
    </location>
</feature>
<evidence type="ECO:0000313" key="4">
    <source>
        <dbReference type="EMBL" id="PSK99669.1"/>
    </source>
</evidence>
<feature type="region of interest" description="Disordered" evidence="1">
    <location>
        <begin position="705"/>
        <end position="773"/>
    </location>
</feature>
<feature type="domain" description="Helicase XPB/Ssl2 N-terminal" evidence="3">
    <location>
        <begin position="555"/>
        <end position="677"/>
    </location>
</feature>
<dbReference type="RefSeq" id="WP_106582043.1">
    <property type="nucleotide sequence ID" value="NZ_PYGA01000003.1"/>
</dbReference>
<dbReference type="PROSITE" id="PS52050">
    <property type="entry name" value="WYL"/>
    <property type="match status" value="1"/>
</dbReference>
<evidence type="ECO:0000259" key="2">
    <source>
        <dbReference type="Pfam" id="PF13280"/>
    </source>
</evidence>
<evidence type="ECO:0000256" key="1">
    <source>
        <dbReference type="SAM" id="MobiDB-lite"/>
    </source>
</evidence>
<name>A0A2P8DR30_9ACTN</name>
<keyword evidence="4" id="KW-0067">ATP-binding</keyword>
<accession>A0A2P8DR30</accession>